<comment type="caution">
    <text evidence="1">The sequence shown here is derived from an EMBL/GenBank/DDBJ whole genome shotgun (WGS) entry which is preliminary data.</text>
</comment>
<keyword evidence="2" id="KW-1185">Reference proteome</keyword>
<organism evidence="1 2">
    <name type="scientific">Ditylenchus destructor</name>
    <dbReference type="NCBI Taxonomy" id="166010"/>
    <lineage>
        <taxon>Eukaryota</taxon>
        <taxon>Metazoa</taxon>
        <taxon>Ecdysozoa</taxon>
        <taxon>Nematoda</taxon>
        <taxon>Chromadorea</taxon>
        <taxon>Rhabditida</taxon>
        <taxon>Tylenchina</taxon>
        <taxon>Tylenchomorpha</taxon>
        <taxon>Sphaerularioidea</taxon>
        <taxon>Anguinidae</taxon>
        <taxon>Anguininae</taxon>
        <taxon>Ditylenchus</taxon>
    </lineage>
</organism>
<name>A0AAD4N2E6_9BILA</name>
<evidence type="ECO:0000313" key="1">
    <source>
        <dbReference type="EMBL" id="KAI1710573.1"/>
    </source>
</evidence>
<proteinExistence type="predicted"/>
<dbReference type="AlphaFoldDB" id="A0AAD4N2E6"/>
<sequence length="89" mass="10284">MHNFDPAQNLDIEFEKAPITFAPDGYTAILSKDDVNADYVLLGKFTNNAIRKLFRILLYNCFFRHGSEMFKCYRIWSEDVNLACAKPGE</sequence>
<accession>A0AAD4N2E6</accession>
<protein>
    <submittedName>
        <fullName evidence="1">Uncharacterized protein</fullName>
    </submittedName>
</protein>
<reference evidence="1" key="1">
    <citation type="submission" date="2022-01" db="EMBL/GenBank/DDBJ databases">
        <title>Genome Sequence Resource for Two Populations of Ditylenchus destructor, the Migratory Endoparasitic Phytonematode.</title>
        <authorList>
            <person name="Zhang H."/>
            <person name="Lin R."/>
            <person name="Xie B."/>
        </authorList>
    </citation>
    <scope>NUCLEOTIDE SEQUENCE</scope>
    <source>
        <strain evidence="1">BazhouSP</strain>
    </source>
</reference>
<gene>
    <name evidence="1" type="ORF">DdX_10633</name>
</gene>
<dbReference type="Proteomes" id="UP001201812">
    <property type="component" value="Unassembled WGS sequence"/>
</dbReference>
<evidence type="ECO:0000313" key="2">
    <source>
        <dbReference type="Proteomes" id="UP001201812"/>
    </source>
</evidence>
<dbReference type="EMBL" id="JAKKPZ010000025">
    <property type="protein sequence ID" value="KAI1710573.1"/>
    <property type="molecule type" value="Genomic_DNA"/>
</dbReference>